<comment type="caution">
    <text evidence="2">The sequence shown here is derived from an EMBL/GenBank/DDBJ whole genome shotgun (WGS) entry which is preliminary data.</text>
</comment>
<protein>
    <submittedName>
        <fullName evidence="2">Uncharacterized protein</fullName>
    </submittedName>
</protein>
<dbReference type="AlphaFoldDB" id="A0A1G2EW73"/>
<dbReference type="Gene3D" id="2.60.40.10">
    <property type="entry name" value="Immunoglobulins"/>
    <property type="match status" value="1"/>
</dbReference>
<dbReference type="Pfam" id="PF09136">
    <property type="entry name" value="Glucodextran_B"/>
    <property type="match status" value="1"/>
</dbReference>
<gene>
    <name evidence="2" type="ORF">A2931_03980</name>
</gene>
<sequence length="114" mass="12775">MRRPVAILVFGLFLAVFFVYFIFSFRSFWRGPQIVIDYPADGASIDGFNAVVTGRARDVSKLELNGRALYTDENGSFREALILFPGLNIIEVRAEGRFGGKLSEKITVLARLPE</sequence>
<name>A0A1G2EW73_9BACT</name>
<organism evidence="2 3">
    <name type="scientific">Candidatus Niyogibacteria bacterium RIFCSPLOWO2_01_FULL_45_48</name>
    <dbReference type="NCBI Taxonomy" id="1801724"/>
    <lineage>
        <taxon>Bacteria</taxon>
        <taxon>Candidatus Niyogiibacteriota</taxon>
    </lineage>
</organism>
<proteinExistence type="predicted"/>
<dbReference type="InterPro" id="IPR013783">
    <property type="entry name" value="Ig-like_fold"/>
</dbReference>
<reference evidence="2 3" key="1">
    <citation type="journal article" date="2016" name="Nat. Commun.">
        <title>Thousands of microbial genomes shed light on interconnected biogeochemical processes in an aquifer system.</title>
        <authorList>
            <person name="Anantharaman K."/>
            <person name="Brown C.T."/>
            <person name="Hug L.A."/>
            <person name="Sharon I."/>
            <person name="Castelle C.J."/>
            <person name="Probst A.J."/>
            <person name="Thomas B.C."/>
            <person name="Singh A."/>
            <person name="Wilkins M.J."/>
            <person name="Karaoz U."/>
            <person name="Brodie E.L."/>
            <person name="Williams K.H."/>
            <person name="Hubbard S.S."/>
            <person name="Banfield J.F."/>
        </authorList>
    </citation>
    <scope>NUCLEOTIDE SEQUENCE [LARGE SCALE GENOMIC DNA]</scope>
</reference>
<evidence type="ECO:0000256" key="1">
    <source>
        <dbReference type="SAM" id="Phobius"/>
    </source>
</evidence>
<keyword evidence="1" id="KW-1133">Transmembrane helix</keyword>
<dbReference type="EMBL" id="MHMQ01000027">
    <property type="protein sequence ID" value="OGZ30056.1"/>
    <property type="molecule type" value="Genomic_DNA"/>
</dbReference>
<evidence type="ECO:0000313" key="2">
    <source>
        <dbReference type="EMBL" id="OGZ30056.1"/>
    </source>
</evidence>
<keyword evidence="1" id="KW-0812">Transmembrane</keyword>
<keyword evidence="1" id="KW-0472">Membrane</keyword>
<dbReference type="Proteomes" id="UP000177486">
    <property type="component" value="Unassembled WGS sequence"/>
</dbReference>
<evidence type="ECO:0000313" key="3">
    <source>
        <dbReference type="Proteomes" id="UP000177486"/>
    </source>
</evidence>
<accession>A0A1G2EW73</accession>
<feature type="transmembrane region" description="Helical" evidence="1">
    <location>
        <begin position="6"/>
        <end position="23"/>
    </location>
</feature>